<evidence type="ECO:0000256" key="3">
    <source>
        <dbReference type="ARBA" id="ARBA00022991"/>
    </source>
</evidence>
<dbReference type="GO" id="GO:0005634">
    <property type="term" value="C:nucleus"/>
    <property type="evidence" value="ECO:0007669"/>
    <property type="project" value="TreeGrafter"/>
</dbReference>
<feature type="compositionally biased region" description="Basic and acidic residues" evidence="4">
    <location>
        <begin position="1068"/>
        <end position="1089"/>
    </location>
</feature>
<dbReference type="InterPro" id="IPR016137">
    <property type="entry name" value="RGS"/>
</dbReference>
<dbReference type="PROSITE" id="PS50132">
    <property type="entry name" value="RGS"/>
    <property type="match status" value="1"/>
</dbReference>
<dbReference type="InterPro" id="IPR036305">
    <property type="entry name" value="RGS_sf"/>
</dbReference>
<dbReference type="STRING" id="655863.F0X873"/>
<dbReference type="HOGENOM" id="CLU_253838_0_0_1"/>
<dbReference type="OrthoDB" id="447251at2759"/>
<feature type="compositionally biased region" description="Polar residues" evidence="4">
    <location>
        <begin position="1028"/>
        <end position="1041"/>
    </location>
</feature>
<dbReference type="eggNOG" id="KOG0498">
    <property type="taxonomic scope" value="Eukaryota"/>
</dbReference>
<dbReference type="EMBL" id="GL629735">
    <property type="protein sequence ID" value="EFX05942.1"/>
    <property type="molecule type" value="Genomic_DNA"/>
</dbReference>
<feature type="compositionally biased region" description="Polar residues" evidence="4">
    <location>
        <begin position="634"/>
        <end position="643"/>
    </location>
</feature>
<name>F0X873_GROCL</name>
<keyword evidence="1" id="KW-0285">Flavoprotein</keyword>
<organism evidence="7">
    <name type="scientific">Grosmannia clavigera (strain kw1407 / UAMH 11150)</name>
    <name type="common">Blue stain fungus</name>
    <name type="synonym">Graphiocladiella clavigera</name>
    <dbReference type="NCBI Taxonomy" id="655863"/>
    <lineage>
        <taxon>Eukaryota</taxon>
        <taxon>Fungi</taxon>
        <taxon>Dikarya</taxon>
        <taxon>Ascomycota</taxon>
        <taxon>Pezizomycotina</taxon>
        <taxon>Sordariomycetes</taxon>
        <taxon>Sordariomycetidae</taxon>
        <taxon>Ophiostomatales</taxon>
        <taxon>Ophiostomataceae</taxon>
        <taxon>Leptographium</taxon>
    </lineage>
</organism>
<evidence type="ECO:0000313" key="6">
    <source>
        <dbReference type="EMBL" id="EFX05942.1"/>
    </source>
</evidence>
<dbReference type="InterPro" id="IPR035965">
    <property type="entry name" value="PAS-like_dom_sf"/>
</dbReference>
<keyword evidence="3" id="KW-0157">Chromophore</keyword>
<dbReference type="RefSeq" id="XP_014175424.1">
    <property type="nucleotide sequence ID" value="XM_014319949.1"/>
</dbReference>
<feature type="compositionally biased region" description="Low complexity" evidence="4">
    <location>
        <begin position="519"/>
        <end position="543"/>
    </location>
</feature>
<evidence type="ECO:0000256" key="4">
    <source>
        <dbReference type="SAM" id="MobiDB-lite"/>
    </source>
</evidence>
<evidence type="ECO:0000256" key="1">
    <source>
        <dbReference type="ARBA" id="ARBA00022630"/>
    </source>
</evidence>
<feature type="compositionally biased region" description="Basic and acidic residues" evidence="4">
    <location>
        <begin position="561"/>
        <end position="577"/>
    </location>
</feature>
<feature type="domain" description="RGS" evidence="5">
    <location>
        <begin position="231"/>
        <end position="265"/>
    </location>
</feature>
<dbReference type="GeneID" id="25977176"/>
<dbReference type="Pfam" id="PF00615">
    <property type="entry name" value="RGS"/>
    <property type="match status" value="1"/>
</dbReference>
<feature type="region of interest" description="Disordered" evidence="4">
    <location>
        <begin position="1228"/>
        <end position="1252"/>
    </location>
</feature>
<evidence type="ECO:0000313" key="7">
    <source>
        <dbReference type="Proteomes" id="UP000007796"/>
    </source>
</evidence>
<dbReference type="InterPro" id="IPR044926">
    <property type="entry name" value="RGS_subdomain_2"/>
</dbReference>
<dbReference type="Gene3D" id="1.10.167.10">
    <property type="entry name" value="Regulator of G-protein Signalling 4, domain 2"/>
    <property type="match status" value="1"/>
</dbReference>
<keyword evidence="7" id="KW-1185">Reference proteome</keyword>
<dbReference type="Gene3D" id="3.30.450.20">
    <property type="entry name" value="PAS domain"/>
    <property type="match status" value="1"/>
</dbReference>
<accession>F0X873</accession>
<dbReference type="InParanoid" id="F0X873"/>
<dbReference type="PANTHER" id="PTHR47429">
    <property type="entry name" value="PROTEIN TWIN LOV 1"/>
    <property type="match status" value="1"/>
</dbReference>
<feature type="region of interest" description="Disordered" evidence="4">
    <location>
        <begin position="1313"/>
        <end position="1333"/>
    </location>
</feature>
<keyword evidence="2" id="KW-0288">FMN</keyword>
<dbReference type="Proteomes" id="UP000007796">
    <property type="component" value="Unassembled WGS sequence"/>
</dbReference>
<feature type="region of interest" description="Disordered" evidence="4">
    <location>
        <begin position="616"/>
        <end position="649"/>
    </location>
</feature>
<feature type="compositionally biased region" description="Basic residues" evidence="4">
    <location>
        <begin position="1042"/>
        <end position="1057"/>
    </location>
</feature>
<feature type="compositionally biased region" description="Low complexity" evidence="4">
    <location>
        <begin position="998"/>
        <end position="1027"/>
    </location>
</feature>
<feature type="region of interest" description="Disordered" evidence="4">
    <location>
        <begin position="58"/>
        <end position="144"/>
    </location>
</feature>
<evidence type="ECO:0000259" key="5">
    <source>
        <dbReference type="PROSITE" id="PS50132"/>
    </source>
</evidence>
<reference evidence="6 7" key="1">
    <citation type="journal article" date="2011" name="Proc. Natl. Acad. Sci. U.S.A.">
        <title>Genome and transcriptome analyses of the mountain pine beetle-fungal symbiont Grosmannia clavigera, a lodgepole pine pathogen.</title>
        <authorList>
            <person name="DiGuistini S."/>
            <person name="Wang Y."/>
            <person name="Liao N.Y."/>
            <person name="Taylor G."/>
            <person name="Tanguay P."/>
            <person name="Feau N."/>
            <person name="Henrissat B."/>
            <person name="Chan S.K."/>
            <person name="Hesse-Orce U."/>
            <person name="Alamouti S.M."/>
            <person name="Tsui C.K.M."/>
            <person name="Docking R.T."/>
            <person name="Levasseur A."/>
            <person name="Haridas S."/>
            <person name="Robertson G."/>
            <person name="Birol I."/>
            <person name="Holt R.A."/>
            <person name="Marra M.A."/>
            <person name="Hamelin R.C."/>
            <person name="Hirst M."/>
            <person name="Jones S.J.M."/>
            <person name="Bohlmann J."/>
            <person name="Breuil C."/>
        </authorList>
    </citation>
    <scope>NUCLEOTIDE SEQUENCE [LARGE SCALE GENOMIC DNA]</scope>
    <source>
        <strain evidence="7">kw1407 / UAMH 11150</strain>
    </source>
</reference>
<feature type="region of interest" description="Disordered" evidence="4">
    <location>
        <begin position="492"/>
        <end position="598"/>
    </location>
</feature>
<feature type="compositionally biased region" description="Basic and acidic residues" evidence="4">
    <location>
        <begin position="127"/>
        <end position="141"/>
    </location>
</feature>
<gene>
    <name evidence="6" type="ORF">CMQ_4011</name>
</gene>
<sequence>MVTTMAMTKTKTTTTTTVPRPATAVASPTTRLASYGTAWPSALPLTAISFNSSRAPEPAKMSKALRKQRHQSLPSSLPLPLLSSESLESLKSAGTQLPSPSASVRTSRRRSATLLSQPAAPSMSKSRSAERTGHSRRELSRDNSVSISVHRLRSNSGLALHTNSAALRRYIDYNQDGSTRLPPTGEAQDDALLQSIGEGILNGSSRSKRDRIPPGAPDGPGLFSREMVFAVLQDPEARRRLWDFARSQNNEENLDFLEKVEEYNKAVHGVVALLADISTRFTGLAATCSLGLPQTLAKPLTADVMHLSRSILPGLEMLFGAAAAHIEERIIRDIYPAFIKHQLDLRMKASLGAPSARAAQAPFRFTGLGHAFCLTDPYRPDNPVVYASDSFAHIIGYPKAEDIPRSGRCLSSPKMRAQQAKGDEFTQDIVLNRRWWDKQPYWSHVSMCPLLSSRGHIRFSLVGLVDVSDVIKSKDGILDALKCDGPACLLPKKGVDGSEKAGNSLRRKKERPSSLILENPSNSNQSNSPQKSPKSATSSSTKSLFNPFSRMRRSPANIASPEDRSPTTDEIKNKPKSPEPVLGLSKARTPSPTGECADSSLPMYSRFMLLQFMPKSSRAHDKAAPPSIPKQSGRHNSSAQSSTVPPPAIPTDSSRFKIAFCSHSMLELLGLGDAGQDAVLYHDVFDVLLELAGSNSVTPLFRAAVQQRIAAAEPASLELSIPAGGAPAPGAVSAGLGAGLASPTGSPVDGEDSLTDSTSRRARLFSFSRSKKHSSERSVSNIAFERRGHDSSKTQKLMSHWTPLKDADGKTAWIALVISPLIPSRNGMIVSPTLRDVSAIHPVFFHTSRPQSVRRATFGQFGPGLLPVARFLISHFPRRLLERLSGGTLAVGDDASWAFSKRDHRSDQQPHHRLPPHRVSTIAAPRDVMTDANPILRSLLGSLTTIDQRLSFIETALRIPPAPRAGPKLPAVSSSVSVSVSGRDPDWSAAGQVAGRRPLPTSAPSFSSLSLSSSSSSSAASPPSSTPKQQATQALLSTSFNRLKRPSRSRLQNRRVAKYGGGSDEEAAGQRDLAKKEEEPGKRIDMDGAHEGDSLQCVVVAAAADVVSDGALLPRELRPTEASHSRLEALPEGFLVTGRASLQDELDGWTIPRGYSMRINGTRSHGRRQKIRMVCFRGGRSRLRPKDEDRAVMAATTATTAARGPDDDMTNEHDNEADQVMSMIDGPAHGHGHAYALPSTSRRRQRKPTTDRISKKCECPFRFELVEIGPGADRYAVHYTNDDHRRHNHAAADLMLDPRARKLPAALKDEVDQWLRGPGGNASASASADGSDGLDGPWSIARIQAELQRRGYGHVLDFDLRNRKRALLHKERLAQLKTEGAASSDSNASSSPTAVAAVVAGNTAENSL</sequence>
<dbReference type="PANTHER" id="PTHR47429:SF2">
    <property type="entry name" value="PROTEIN TWIN LOV 1"/>
    <property type="match status" value="1"/>
</dbReference>
<protein>
    <recommendedName>
        <fullName evidence="5">RGS domain-containing protein</fullName>
    </recommendedName>
</protein>
<feature type="region of interest" description="Disordered" evidence="4">
    <location>
        <begin position="1"/>
        <end position="25"/>
    </location>
</feature>
<dbReference type="SUPFAM" id="SSF55785">
    <property type="entry name" value="PYP-like sensor domain (PAS domain)"/>
    <property type="match status" value="1"/>
</dbReference>
<feature type="compositionally biased region" description="Low complexity" evidence="4">
    <location>
        <begin position="1321"/>
        <end position="1333"/>
    </location>
</feature>
<feature type="region of interest" description="Disordered" evidence="4">
    <location>
        <begin position="977"/>
        <end position="1089"/>
    </location>
</feature>
<dbReference type="SUPFAM" id="SSF48097">
    <property type="entry name" value="Regulator of G-protein signaling, RGS"/>
    <property type="match status" value="1"/>
</dbReference>
<evidence type="ECO:0000256" key="2">
    <source>
        <dbReference type="ARBA" id="ARBA00022643"/>
    </source>
</evidence>
<proteinExistence type="predicted"/>
<feature type="compositionally biased region" description="Low complexity" evidence="4">
    <location>
        <begin position="72"/>
        <end position="90"/>
    </location>
</feature>